<reference evidence="1 2" key="1">
    <citation type="submission" date="2023-10" db="EMBL/GenBank/DDBJ databases">
        <title>Draft genome sequence of Xylaria bambusicola isolate GMP-LS, the root and basal stem rot pathogen of sugarcane in Indonesia.</title>
        <authorList>
            <person name="Selvaraj P."/>
            <person name="Muralishankar V."/>
            <person name="Muruganantham S."/>
            <person name="Sp S."/>
            <person name="Haryani S."/>
            <person name="Lau K.J.X."/>
            <person name="Naqvi N.I."/>
        </authorList>
    </citation>
    <scope>NUCLEOTIDE SEQUENCE [LARGE SCALE GENOMIC DNA]</scope>
    <source>
        <strain evidence="1">GMP-LS</strain>
    </source>
</reference>
<dbReference type="EMBL" id="JAWHQM010000013">
    <property type="protein sequence ID" value="KAK5629940.1"/>
    <property type="molecule type" value="Genomic_DNA"/>
</dbReference>
<comment type="caution">
    <text evidence="1">The sequence shown here is derived from an EMBL/GenBank/DDBJ whole genome shotgun (WGS) entry which is preliminary data.</text>
</comment>
<evidence type="ECO:0000313" key="1">
    <source>
        <dbReference type="EMBL" id="KAK5629940.1"/>
    </source>
</evidence>
<dbReference type="Proteomes" id="UP001305414">
    <property type="component" value="Unassembled WGS sequence"/>
</dbReference>
<organism evidence="1 2">
    <name type="scientific">Xylaria bambusicola</name>
    <dbReference type="NCBI Taxonomy" id="326684"/>
    <lineage>
        <taxon>Eukaryota</taxon>
        <taxon>Fungi</taxon>
        <taxon>Dikarya</taxon>
        <taxon>Ascomycota</taxon>
        <taxon>Pezizomycotina</taxon>
        <taxon>Sordariomycetes</taxon>
        <taxon>Xylariomycetidae</taxon>
        <taxon>Xylariales</taxon>
        <taxon>Xylariaceae</taxon>
        <taxon>Xylaria</taxon>
    </lineage>
</organism>
<gene>
    <name evidence="1" type="ORF">RRF57_005655</name>
</gene>
<proteinExistence type="predicted"/>
<sequence>MAANPCDVGTERSELEKAWPNFDFSQLDPVYPQKTGLYGPAEEIFGRELRLHDSGFLSNRTSVSLLSPTQGFLTEW</sequence>
<dbReference type="AlphaFoldDB" id="A0AAN7UD03"/>
<keyword evidence="2" id="KW-1185">Reference proteome</keyword>
<name>A0AAN7UD03_9PEZI</name>
<protein>
    <submittedName>
        <fullName evidence="1">Uncharacterized protein</fullName>
    </submittedName>
</protein>
<evidence type="ECO:0000313" key="2">
    <source>
        <dbReference type="Proteomes" id="UP001305414"/>
    </source>
</evidence>
<accession>A0AAN7UD03</accession>